<dbReference type="EMBL" id="KZ857385">
    <property type="protein sequence ID" value="RDX54099.1"/>
    <property type="molecule type" value="Genomic_DNA"/>
</dbReference>
<accession>A0A371DNK5</accession>
<gene>
    <name evidence="1" type="ORF">OH76DRAFT_1061861</name>
</gene>
<evidence type="ECO:0000313" key="1">
    <source>
        <dbReference type="EMBL" id="RDX54099.1"/>
    </source>
</evidence>
<dbReference type="Proteomes" id="UP000256964">
    <property type="component" value="Unassembled WGS sequence"/>
</dbReference>
<name>A0A371DNK5_9APHY</name>
<dbReference type="AlphaFoldDB" id="A0A371DNK5"/>
<reference evidence="1 2" key="1">
    <citation type="journal article" date="2018" name="Biotechnol. Biofuels">
        <title>Integrative visual omics of the white-rot fungus Polyporus brumalis exposes the biotechnological potential of its oxidative enzymes for delignifying raw plant biomass.</title>
        <authorList>
            <person name="Miyauchi S."/>
            <person name="Rancon A."/>
            <person name="Drula E."/>
            <person name="Hage H."/>
            <person name="Chaduli D."/>
            <person name="Favel A."/>
            <person name="Grisel S."/>
            <person name="Henrissat B."/>
            <person name="Herpoel-Gimbert I."/>
            <person name="Ruiz-Duenas F.J."/>
            <person name="Chevret D."/>
            <person name="Hainaut M."/>
            <person name="Lin J."/>
            <person name="Wang M."/>
            <person name="Pangilinan J."/>
            <person name="Lipzen A."/>
            <person name="Lesage-Meessen L."/>
            <person name="Navarro D."/>
            <person name="Riley R."/>
            <person name="Grigoriev I.V."/>
            <person name="Zhou S."/>
            <person name="Raouche S."/>
            <person name="Rosso M.N."/>
        </authorList>
    </citation>
    <scope>NUCLEOTIDE SEQUENCE [LARGE SCALE GENOMIC DNA]</scope>
    <source>
        <strain evidence="1 2">BRFM 1820</strain>
    </source>
</reference>
<organism evidence="1 2">
    <name type="scientific">Lentinus brumalis</name>
    <dbReference type="NCBI Taxonomy" id="2498619"/>
    <lineage>
        <taxon>Eukaryota</taxon>
        <taxon>Fungi</taxon>
        <taxon>Dikarya</taxon>
        <taxon>Basidiomycota</taxon>
        <taxon>Agaricomycotina</taxon>
        <taxon>Agaricomycetes</taxon>
        <taxon>Polyporales</taxon>
        <taxon>Polyporaceae</taxon>
        <taxon>Lentinus</taxon>
    </lineage>
</organism>
<keyword evidence="2" id="KW-1185">Reference proteome</keyword>
<evidence type="ECO:0000313" key="2">
    <source>
        <dbReference type="Proteomes" id="UP000256964"/>
    </source>
</evidence>
<protein>
    <submittedName>
        <fullName evidence="1">Uncharacterized protein</fullName>
    </submittedName>
</protein>
<sequence length="173" mass="19997">MRRGRRTERWGELGITSRPAQTLRKAGLSVNILNTFVSLWLLRLVGRRSNAWNSPLDIPHLYASRATFSRYHSLGWPTAMCFATHDRALHDQSSHFHMSSCNNSYPNSRLMRPVRRLRVSRRTSTGPRTAGAWSDLIAVARRPDFTLPPHSDSSREAPIIVRTKFLRRMKRYV</sequence>
<proteinExistence type="predicted"/>